<dbReference type="EMBL" id="CM056818">
    <property type="protein sequence ID" value="KAJ8622990.1"/>
    <property type="molecule type" value="Genomic_DNA"/>
</dbReference>
<organism evidence="1 2">
    <name type="scientific">Persea americana</name>
    <name type="common">Avocado</name>
    <dbReference type="NCBI Taxonomy" id="3435"/>
    <lineage>
        <taxon>Eukaryota</taxon>
        <taxon>Viridiplantae</taxon>
        <taxon>Streptophyta</taxon>
        <taxon>Embryophyta</taxon>
        <taxon>Tracheophyta</taxon>
        <taxon>Spermatophyta</taxon>
        <taxon>Magnoliopsida</taxon>
        <taxon>Magnoliidae</taxon>
        <taxon>Laurales</taxon>
        <taxon>Lauraceae</taxon>
        <taxon>Persea</taxon>
    </lineage>
</organism>
<evidence type="ECO:0000313" key="2">
    <source>
        <dbReference type="Proteomes" id="UP001234297"/>
    </source>
</evidence>
<sequence length="250" mass="27932">MEQSPVLSLCPSFNSYSKLTFEINGDDGVIISKDESFAVDHLDPTSLDPPPPSDPLDDSDDSDFTFACRDASGSPISADEIFSNGQIRTVYPVFNRDVLLYSDSSAAAAADNQQEKCAGEQSRRLPLRQLMIEDRDPFSSSSSESDELDGILPETYCVWKPRPSAAATPKSNSTGSSKRWRFRDLLRRSSSDGKETFVFLEKDGKSHSRDGNVAGKWKEKEKDPAAAKERDRRRMYLPYKKEVMEFFSNG</sequence>
<name>A0ACC2KPN1_PERAE</name>
<keyword evidence="2" id="KW-1185">Reference proteome</keyword>
<gene>
    <name evidence="1" type="ORF">MRB53_031519</name>
</gene>
<protein>
    <submittedName>
        <fullName evidence="1">Uncharacterized protein</fullName>
    </submittedName>
</protein>
<comment type="caution">
    <text evidence="1">The sequence shown here is derived from an EMBL/GenBank/DDBJ whole genome shotgun (WGS) entry which is preliminary data.</text>
</comment>
<proteinExistence type="predicted"/>
<accession>A0ACC2KPN1</accession>
<dbReference type="Proteomes" id="UP001234297">
    <property type="component" value="Chromosome 10"/>
</dbReference>
<reference evidence="1 2" key="1">
    <citation type="journal article" date="2022" name="Hortic Res">
        <title>A haplotype resolved chromosomal level avocado genome allows analysis of novel avocado genes.</title>
        <authorList>
            <person name="Nath O."/>
            <person name="Fletcher S.J."/>
            <person name="Hayward A."/>
            <person name="Shaw L.M."/>
            <person name="Masouleh A.K."/>
            <person name="Furtado A."/>
            <person name="Henry R.J."/>
            <person name="Mitter N."/>
        </authorList>
    </citation>
    <scope>NUCLEOTIDE SEQUENCE [LARGE SCALE GENOMIC DNA]</scope>
    <source>
        <strain evidence="2">cv. Hass</strain>
    </source>
</reference>
<evidence type="ECO:0000313" key="1">
    <source>
        <dbReference type="EMBL" id="KAJ8622990.1"/>
    </source>
</evidence>